<dbReference type="HOGENOM" id="CLU_016043_1_6_9"/>
<keyword evidence="2" id="KW-0645">Protease</keyword>
<evidence type="ECO:0000256" key="2">
    <source>
        <dbReference type="ARBA" id="ARBA00022670"/>
    </source>
</evidence>
<dbReference type="InterPro" id="IPR038765">
    <property type="entry name" value="Papain-like_cys_pep_sf"/>
</dbReference>
<dbReference type="KEGG" id="dai:Desaci_3138"/>
<proteinExistence type="inferred from homology"/>
<dbReference type="GO" id="GO:0006508">
    <property type="term" value="P:proteolysis"/>
    <property type="evidence" value="ECO:0007669"/>
    <property type="project" value="UniProtKB-KW"/>
</dbReference>
<dbReference type="PROSITE" id="PS51935">
    <property type="entry name" value="NLPC_P60"/>
    <property type="match status" value="1"/>
</dbReference>
<dbReference type="Proteomes" id="UP000002892">
    <property type="component" value="Chromosome"/>
</dbReference>
<evidence type="ECO:0000313" key="6">
    <source>
        <dbReference type="EMBL" id="AFM42042.1"/>
    </source>
</evidence>
<dbReference type="InterPro" id="IPR000064">
    <property type="entry name" value="NLP_P60_dom"/>
</dbReference>
<reference evidence="6 7" key="1">
    <citation type="journal article" date="2012" name="J. Bacteriol.">
        <title>Complete genome sequences of Desulfosporosinus orientis DSM765T, Desulfosporosinus youngiae DSM17734T, Desulfosporosinus meridiei DSM13257T, and Desulfosporosinus acidiphilus DSM22704T.</title>
        <authorList>
            <person name="Pester M."/>
            <person name="Brambilla E."/>
            <person name="Alazard D."/>
            <person name="Rattei T."/>
            <person name="Weinmaier T."/>
            <person name="Han J."/>
            <person name="Lucas S."/>
            <person name="Lapidus A."/>
            <person name="Cheng J.F."/>
            <person name="Goodwin L."/>
            <person name="Pitluck S."/>
            <person name="Peters L."/>
            <person name="Ovchinnikova G."/>
            <person name="Teshima H."/>
            <person name="Detter J.C."/>
            <person name="Han C.S."/>
            <person name="Tapia R."/>
            <person name="Land M.L."/>
            <person name="Hauser L."/>
            <person name="Kyrpides N.C."/>
            <person name="Ivanova N.N."/>
            <person name="Pagani I."/>
            <person name="Huntmann M."/>
            <person name="Wei C.L."/>
            <person name="Davenport K.W."/>
            <person name="Daligault H."/>
            <person name="Chain P.S."/>
            <person name="Chen A."/>
            <person name="Mavromatis K."/>
            <person name="Markowitz V."/>
            <person name="Szeto E."/>
            <person name="Mikhailova N."/>
            <person name="Pati A."/>
            <person name="Wagner M."/>
            <person name="Woyke T."/>
            <person name="Ollivier B."/>
            <person name="Klenk H.P."/>
            <person name="Spring S."/>
            <person name="Loy A."/>
        </authorList>
    </citation>
    <scope>NUCLEOTIDE SEQUENCE [LARGE SCALE GENOMIC DNA]</scope>
    <source>
        <strain evidence="7">DSM 22704 / JCM 16185 / SJ4</strain>
    </source>
</reference>
<gene>
    <name evidence="6" type="ordered locus">Desaci_3138</name>
</gene>
<dbReference type="RefSeq" id="WP_014828033.1">
    <property type="nucleotide sequence ID" value="NC_018068.1"/>
</dbReference>
<dbReference type="EMBL" id="CP003639">
    <property type="protein sequence ID" value="AFM42042.1"/>
    <property type="molecule type" value="Genomic_DNA"/>
</dbReference>
<feature type="domain" description="NlpC/P60" evidence="5">
    <location>
        <begin position="106"/>
        <end position="226"/>
    </location>
</feature>
<dbReference type="PANTHER" id="PTHR47053">
    <property type="entry name" value="MUREIN DD-ENDOPEPTIDASE MEPH-RELATED"/>
    <property type="match status" value="1"/>
</dbReference>
<comment type="similarity">
    <text evidence="1">Belongs to the peptidase C40 family.</text>
</comment>
<name>I4D8B8_DESAJ</name>
<dbReference type="AlphaFoldDB" id="I4D8B8"/>
<dbReference type="Gene3D" id="3.90.1720.10">
    <property type="entry name" value="endopeptidase domain like (from Nostoc punctiforme)"/>
    <property type="match status" value="1"/>
</dbReference>
<dbReference type="PANTHER" id="PTHR47053:SF1">
    <property type="entry name" value="MUREIN DD-ENDOPEPTIDASE MEPH-RELATED"/>
    <property type="match status" value="1"/>
</dbReference>
<dbReference type="SUPFAM" id="SSF54001">
    <property type="entry name" value="Cysteine proteinases"/>
    <property type="match status" value="1"/>
</dbReference>
<sequence>MLISSSGRMWLGSTVLAGILLASSLSVPETGKVAANSVSISLSTGSYTKTIRTQFHWKNPSITTSDIGKSAEKTNSTVVQVPTTRPETIQSEPVQVANASQSHVSRSDSYQLIANALSLQGVPYRFGGTSRSGFDCSGFTQYVYRAVNTSLPRTAAEQFRVGASVSRGQLQVGDLVFFSTYASGASHVGIYIGGGRFVHASNKGIRVTNLNENYYANRYLGARRVN</sequence>
<keyword evidence="4" id="KW-0788">Thiol protease</keyword>
<dbReference type="GO" id="GO:0008234">
    <property type="term" value="F:cysteine-type peptidase activity"/>
    <property type="evidence" value="ECO:0007669"/>
    <property type="project" value="UniProtKB-KW"/>
</dbReference>
<dbReference type="InterPro" id="IPR051202">
    <property type="entry name" value="Peptidase_C40"/>
</dbReference>
<dbReference type="MEROPS" id="C40.006"/>
<evidence type="ECO:0000313" key="7">
    <source>
        <dbReference type="Proteomes" id="UP000002892"/>
    </source>
</evidence>
<keyword evidence="7" id="KW-1185">Reference proteome</keyword>
<evidence type="ECO:0000256" key="4">
    <source>
        <dbReference type="ARBA" id="ARBA00022807"/>
    </source>
</evidence>
<keyword evidence="3 6" id="KW-0378">Hydrolase</keyword>
<dbReference type="eggNOG" id="COG0791">
    <property type="taxonomic scope" value="Bacteria"/>
</dbReference>
<evidence type="ECO:0000259" key="5">
    <source>
        <dbReference type="PROSITE" id="PS51935"/>
    </source>
</evidence>
<evidence type="ECO:0000256" key="3">
    <source>
        <dbReference type="ARBA" id="ARBA00022801"/>
    </source>
</evidence>
<dbReference type="Pfam" id="PF00877">
    <property type="entry name" value="NLPC_P60"/>
    <property type="match status" value="1"/>
</dbReference>
<protein>
    <submittedName>
        <fullName evidence="6">Cell wall-associated hydrolase, invasion-associated protein</fullName>
    </submittedName>
</protein>
<evidence type="ECO:0000256" key="1">
    <source>
        <dbReference type="ARBA" id="ARBA00007074"/>
    </source>
</evidence>
<accession>I4D8B8</accession>
<organism evidence="6 7">
    <name type="scientific">Desulfosporosinus acidiphilus (strain DSM 22704 / JCM 16185 / SJ4)</name>
    <dbReference type="NCBI Taxonomy" id="646529"/>
    <lineage>
        <taxon>Bacteria</taxon>
        <taxon>Bacillati</taxon>
        <taxon>Bacillota</taxon>
        <taxon>Clostridia</taxon>
        <taxon>Eubacteriales</taxon>
        <taxon>Desulfitobacteriaceae</taxon>
        <taxon>Desulfosporosinus</taxon>
    </lineage>
</organism>